<organism evidence="1 2">
    <name type="scientific">Microbacterium maritypicum</name>
    <name type="common">Microbacterium liquefaciens</name>
    <dbReference type="NCBI Taxonomy" id="33918"/>
    <lineage>
        <taxon>Bacteria</taxon>
        <taxon>Bacillati</taxon>
        <taxon>Actinomycetota</taxon>
        <taxon>Actinomycetes</taxon>
        <taxon>Micrococcales</taxon>
        <taxon>Microbacteriaceae</taxon>
        <taxon>Microbacterium</taxon>
    </lineage>
</organism>
<evidence type="ECO:0000313" key="1">
    <source>
        <dbReference type="EMBL" id="UTT53599.1"/>
    </source>
</evidence>
<name>A0ACD4B8J0_MICMQ</name>
<dbReference type="EMBL" id="CP101471">
    <property type="protein sequence ID" value="UTT53599.1"/>
    <property type="molecule type" value="Genomic_DNA"/>
</dbReference>
<dbReference type="Proteomes" id="UP001060245">
    <property type="component" value="Chromosome"/>
</dbReference>
<keyword evidence="2" id="KW-1185">Reference proteome</keyword>
<evidence type="ECO:0000313" key="2">
    <source>
        <dbReference type="Proteomes" id="UP001060245"/>
    </source>
</evidence>
<reference evidence="1" key="1">
    <citation type="submission" date="2022-07" db="EMBL/GenBank/DDBJ databases">
        <title>Complete genome of DND4.</title>
        <authorList>
            <person name="Cao G."/>
        </authorList>
    </citation>
    <scope>NUCLEOTIDE SEQUENCE</scope>
    <source>
        <strain evidence="1">DND4</strain>
    </source>
</reference>
<accession>A0ACD4B8J0</accession>
<proteinExistence type="predicted"/>
<protein>
    <submittedName>
        <fullName evidence="1">SAVED domain-containing protein</fullName>
    </submittedName>
</protein>
<gene>
    <name evidence="1" type="ORF">NMQ05_03195</name>
</gene>
<sequence>MTFLYLHIKPTRPVNRGIMNIPVNDDDIDVRGPLFLSYRQSDGTKTVSSLGWLLRAAGIPVWRDVDDLPPGDTADRLEQALADRLSGGVVVITPDIANSPVVKSIEAPALIRLNRGDNRFQLLVANAIERSPGKVDYSAPDRLLERVRRELEGINQNPVTDDGLFEIVRAAVAHRMAQHRAIVEANGYFELTVQTRNIGQVYDRTGAQLDVRVRRSSHERLPCAEGLDDLRRALTLLPDAVVTTGARNVRISGGGHFSVGFALGAALPSSRVGSITVIDQRDAEWASTTEAAVPAVPQLTFDAVDAESTVGGRPRVVAYVDLLPTRSDAAPLRFLDDHVGEYVASATIAYANGGLIDPADAGSIAAEAMALVRQLSARHGNAAVDLLLRCPFPLSVLMGRLSNTLRVRLFEWDDSDVDGDFTPRYVAALDVHASAPNGPITSALLPSDGGSVGGTAGIGADDA</sequence>